<evidence type="ECO:0008006" key="6">
    <source>
        <dbReference type="Google" id="ProtNLM"/>
    </source>
</evidence>
<protein>
    <recommendedName>
        <fullName evidence="6">U2A'/phosphoprotein 32 family A C-terminal domain-containing protein</fullName>
    </recommendedName>
</protein>
<evidence type="ECO:0000313" key="5">
    <source>
        <dbReference type="EMBL" id="JAS60684.1"/>
    </source>
</evidence>
<keyword evidence="1" id="KW-0433">Leucine-rich repeat</keyword>
<dbReference type="InterPro" id="IPR045081">
    <property type="entry name" value="AN32"/>
</dbReference>
<evidence type="ECO:0000256" key="4">
    <source>
        <dbReference type="SAM" id="MobiDB-lite"/>
    </source>
</evidence>
<dbReference type="InterPro" id="IPR001611">
    <property type="entry name" value="Leu-rich_rpt"/>
</dbReference>
<dbReference type="GO" id="GO:0005634">
    <property type="term" value="C:nucleus"/>
    <property type="evidence" value="ECO:0007669"/>
    <property type="project" value="TreeGrafter"/>
</dbReference>
<comment type="similarity">
    <text evidence="3">Belongs to the ANP32 family.</text>
</comment>
<name>A0A1B6GE27_9HEMI</name>
<accession>A0A1B6GE27</accession>
<sequence>MEKRIELEKRGRDAKQIHVLYLDNTRSTTIVGLTNEFVNLKYLSLVNVGLVTLKGFPELPNLKQLELSDNLISNGLHHLKQCKKLAGLNLSGNKISQLKELEPLKEFKNLRNLDLFHNEITSIENYRSTVSAMIPTLQFLDEIDVNSKDSDDDDSQSLGGDDEDDDFDSSDEEPANKSLDLRAVYNDNLDELSDDEFKLENNCSGQMNDSDDDDDDDDDDDEDDVGAVRGRNTTANSAENQEDGEDEEEEDDEDEEEEEEFKENLSRGKKRKFDETEGAAN</sequence>
<feature type="compositionally biased region" description="Acidic residues" evidence="4">
    <location>
        <begin position="209"/>
        <end position="225"/>
    </location>
</feature>
<feature type="region of interest" description="Disordered" evidence="4">
    <location>
        <begin position="200"/>
        <end position="281"/>
    </location>
</feature>
<dbReference type="GO" id="GO:0042393">
    <property type="term" value="F:histone binding"/>
    <property type="evidence" value="ECO:0007669"/>
    <property type="project" value="TreeGrafter"/>
</dbReference>
<organism evidence="5">
    <name type="scientific">Cuerna arida</name>
    <dbReference type="NCBI Taxonomy" id="1464854"/>
    <lineage>
        <taxon>Eukaryota</taxon>
        <taxon>Metazoa</taxon>
        <taxon>Ecdysozoa</taxon>
        <taxon>Arthropoda</taxon>
        <taxon>Hexapoda</taxon>
        <taxon>Insecta</taxon>
        <taxon>Pterygota</taxon>
        <taxon>Neoptera</taxon>
        <taxon>Paraneoptera</taxon>
        <taxon>Hemiptera</taxon>
        <taxon>Auchenorrhyncha</taxon>
        <taxon>Membracoidea</taxon>
        <taxon>Cicadellidae</taxon>
        <taxon>Cicadellinae</taxon>
        <taxon>Proconiini</taxon>
        <taxon>Cuerna</taxon>
    </lineage>
</organism>
<dbReference type="FunFam" id="3.80.10.10:FF:000131">
    <property type="entry name" value="acidic leucine-rich nuclear phosphoprotein 32-related protein-like"/>
    <property type="match status" value="1"/>
</dbReference>
<dbReference type="AlphaFoldDB" id="A0A1B6GE27"/>
<dbReference type="PANTHER" id="PTHR11375">
    <property type="entry name" value="ACIDIC LEUCINE-RICH NUCLEAR PHOSPHOPROTEIN 32"/>
    <property type="match status" value="1"/>
</dbReference>
<dbReference type="SMART" id="SM00365">
    <property type="entry name" value="LRR_SD22"/>
    <property type="match status" value="3"/>
</dbReference>
<dbReference type="SUPFAM" id="SSF52058">
    <property type="entry name" value="L domain-like"/>
    <property type="match status" value="1"/>
</dbReference>
<dbReference type="Pfam" id="PF14580">
    <property type="entry name" value="LRR_9"/>
    <property type="match status" value="1"/>
</dbReference>
<feature type="compositionally biased region" description="Acidic residues" evidence="4">
    <location>
        <begin position="240"/>
        <end position="261"/>
    </location>
</feature>
<dbReference type="PROSITE" id="PS51450">
    <property type="entry name" value="LRR"/>
    <property type="match status" value="2"/>
</dbReference>
<reference evidence="5" key="1">
    <citation type="submission" date="2015-11" db="EMBL/GenBank/DDBJ databases">
        <title>De novo transcriptome assembly of four potential Pierce s Disease insect vectors from Arizona vineyards.</title>
        <authorList>
            <person name="Tassone E.E."/>
        </authorList>
    </citation>
    <scope>NUCLEOTIDE SEQUENCE</scope>
</reference>
<evidence type="ECO:0000256" key="3">
    <source>
        <dbReference type="ARBA" id="ARBA00025777"/>
    </source>
</evidence>
<keyword evidence="2" id="KW-0677">Repeat</keyword>
<evidence type="ECO:0000256" key="1">
    <source>
        <dbReference type="ARBA" id="ARBA00022614"/>
    </source>
</evidence>
<dbReference type="Gene3D" id="3.80.10.10">
    <property type="entry name" value="Ribonuclease Inhibitor"/>
    <property type="match status" value="1"/>
</dbReference>
<dbReference type="PANTHER" id="PTHR11375:SF0">
    <property type="entry name" value="ACIDIC LEUCINE-RICH NUCLEAR PHOSPHOPROTEIN 32 FAMILY MEMBER A"/>
    <property type="match status" value="1"/>
</dbReference>
<dbReference type="InterPro" id="IPR032675">
    <property type="entry name" value="LRR_dom_sf"/>
</dbReference>
<proteinExistence type="inferred from homology"/>
<evidence type="ECO:0000256" key="2">
    <source>
        <dbReference type="ARBA" id="ARBA00022737"/>
    </source>
</evidence>
<dbReference type="EMBL" id="GECZ01009085">
    <property type="protein sequence ID" value="JAS60684.1"/>
    <property type="molecule type" value="Transcribed_RNA"/>
</dbReference>
<feature type="compositionally biased region" description="Acidic residues" evidence="4">
    <location>
        <begin position="150"/>
        <end position="173"/>
    </location>
</feature>
<gene>
    <name evidence="5" type="ORF">g.32723</name>
</gene>
<feature type="region of interest" description="Disordered" evidence="4">
    <location>
        <begin position="146"/>
        <end position="182"/>
    </location>
</feature>